<dbReference type="GO" id="GO:0008233">
    <property type="term" value="F:peptidase activity"/>
    <property type="evidence" value="ECO:0007669"/>
    <property type="project" value="UniProtKB-KW"/>
</dbReference>
<comment type="caution">
    <text evidence="9">The sequence shown here is derived from an EMBL/GenBank/DDBJ whole genome shotgun (WGS) entry which is preliminary data.</text>
</comment>
<dbReference type="PANTHER" id="PTHR42911">
    <property type="entry name" value="MODULATOR OF FTSH PROTEASE HFLC"/>
    <property type="match status" value="1"/>
</dbReference>
<evidence type="ECO:0000256" key="2">
    <source>
        <dbReference type="ARBA" id="ARBA00007862"/>
    </source>
</evidence>
<feature type="region of interest" description="Disordered" evidence="7">
    <location>
        <begin position="283"/>
        <end position="312"/>
    </location>
</feature>
<dbReference type="GO" id="GO:0006508">
    <property type="term" value="P:proteolysis"/>
    <property type="evidence" value="ECO:0007669"/>
    <property type="project" value="UniProtKB-KW"/>
</dbReference>
<dbReference type="Pfam" id="PF01145">
    <property type="entry name" value="Band_7"/>
    <property type="match status" value="1"/>
</dbReference>
<dbReference type="Gene3D" id="3.30.479.30">
    <property type="entry name" value="Band 7 domain"/>
    <property type="match status" value="1"/>
</dbReference>
<feature type="domain" description="Band 7" evidence="8">
    <location>
        <begin position="24"/>
        <end position="193"/>
    </location>
</feature>
<evidence type="ECO:0000256" key="5">
    <source>
        <dbReference type="ARBA" id="ARBA00023136"/>
    </source>
</evidence>
<dbReference type="PIRSF" id="PIRSF005651">
    <property type="entry name" value="HflC"/>
    <property type="match status" value="1"/>
</dbReference>
<comment type="similarity">
    <text evidence="2 6">Belongs to the band 7/mec-2 family. HflC subfamily.</text>
</comment>
<reference evidence="9" key="1">
    <citation type="submission" date="2021-01" db="EMBL/GenBank/DDBJ databases">
        <title>Modified the classification status of verrucomicrobia.</title>
        <authorList>
            <person name="Feng X."/>
        </authorList>
    </citation>
    <scope>NUCLEOTIDE SEQUENCE</scope>
    <source>
        <strain evidence="9">KCTC 22041</strain>
    </source>
</reference>
<dbReference type="InterPro" id="IPR010200">
    <property type="entry name" value="HflC"/>
</dbReference>
<keyword evidence="4" id="KW-1133">Transmembrane helix</keyword>
<dbReference type="InterPro" id="IPR036013">
    <property type="entry name" value="Band_7/SPFH_dom_sf"/>
</dbReference>
<dbReference type="SUPFAM" id="SSF117892">
    <property type="entry name" value="Band 7/SPFH domain"/>
    <property type="match status" value="1"/>
</dbReference>
<dbReference type="CDD" id="cd03405">
    <property type="entry name" value="SPFH_HflC"/>
    <property type="match status" value="1"/>
</dbReference>
<evidence type="ECO:0000256" key="1">
    <source>
        <dbReference type="ARBA" id="ARBA00004167"/>
    </source>
</evidence>
<keyword evidence="9" id="KW-0645">Protease</keyword>
<keyword evidence="9" id="KW-0378">Hydrolase</keyword>
<evidence type="ECO:0000259" key="8">
    <source>
        <dbReference type="SMART" id="SM00244"/>
    </source>
</evidence>
<sequence>MSRLQTLVRILIALAVAAFLGFVMCGFQVSSNECAVLTRFGSPVRTFTTPGLHLKYPWPIDHVTRFDRRLRFYDTRVSEALTRDKRNVILPVFIAWRIEDPLKFLQALGTPEAAPSKLDSLATSARNALLGGYDFQQLVATDPGNLKLTEIETRLTNMIAPQALDAFGIVIEQSGFQRIALPEANTTYVFDRMRAERGQYAAKYRAEGRQEAEELRARTDAEKTVLLAEAAKLAEETRGKAEAEAAHIYAEAHAKYPDFYRFTRELESLRKVTQSNTTLILDTDTSPFDLLKSSPLPVTPEQSGSDDSNPNR</sequence>
<name>A0A934VVB2_9BACT</name>
<evidence type="ECO:0000313" key="9">
    <source>
        <dbReference type="EMBL" id="MBK1882005.1"/>
    </source>
</evidence>
<dbReference type="InterPro" id="IPR001107">
    <property type="entry name" value="Band_7"/>
</dbReference>
<organism evidence="9 10">
    <name type="scientific">Luteolibacter pohnpeiensis</name>
    <dbReference type="NCBI Taxonomy" id="454153"/>
    <lineage>
        <taxon>Bacteria</taxon>
        <taxon>Pseudomonadati</taxon>
        <taxon>Verrucomicrobiota</taxon>
        <taxon>Verrucomicrobiia</taxon>
        <taxon>Verrucomicrobiales</taxon>
        <taxon>Verrucomicrobiaceae</taxon>
        <taxon>Luteolibacter</taxon>
    </lineage>
</organism>
<protein>
    <recommendedName>
        <fullName evidence="6">Protein HflC</fullName>
    </recommendedName>
</protein>
<dbReference type="EMBL" id="JAENIJ010000007">
    <property type="protein sequence ID" value="MBK1882005.1"/>
    <property type="molecule type" value="Genomic_DNA"/>
</dbReference>
<gene>
    <name evidence="9" type="ORF">JIN85_06235</name>
</gene>
<evidence type="ECO:0000256" key="3">
    <source>
        <dbReference type="ARBA" id="ARBA00022692"/>
    </source>
</evidence>
<proteinExistence type="inferred from homology"/>
<evidence type="ECO:0000313" key="10">
    <source>
        <dbReference type="Proteomes" id="UP000603141"/>
    </source>
</evidence>
<dbReference type="SMART" id="SM00244">
    <property type="entry name" value="PHB"/>
    <property type="match status" value="1"/>
</dbReference>
<keyword evidence="10" id="KW-1185">Reference proteome</keyword>
<evidence type="ECO:0000256" key="6">
    <source>
        <dbReference type="PIRNR" id="PIRNR005651"/>
    </source>
</evidence>
<comment type="subcellular location">
    <subcellularLocation>
        <location evidence="1">Membrane</location>
        <topology evidence="1">Single-pass membrane protein</topology>
    </subcellularLocation>
</comment>
<dbReference type="AlphaFoldDB" id="A0A934VVB2"/>
<dbReference type="Proteomes" id="UP000603141">
    <property type="component" value="Unassembled WGS sequence"/>
</dbReference>
<dbReference type="RefSeq" id="WP_200268719.1">
    <property type="nucleotide sequence ID" value="NZ_JAENIJ010000007.1"/>
</dbReference>
<evidence type="ECO:0000256" key="7">
    <source>
        <dbReference type="SAM" id="MobiDB-lite"/>
    </source>
</evidence>
<dbReference type="GO" id="GO:0016020">
    <property type="term" value="C:membrane"/>
    <property type="evidence" value="ECO:0007669"/>
    <property type="project" value="UniProtKB-SubCell"/>
</dbReference>
<keyword evidence="3" id="KW-0812">Transmembrane</keyword>
<accession>A0A934VVB2</accession>
<feature type="compositionally biased region" description="Polar residues" evidence="7">
    <location>
        <begin position="300"/>
        <end position="312"/>
    </location>
</feature>
<evidence type="ECO:0000256" key="4">
    <source>
        <dbReference type="ARBA" id="ARBA00022989"/>
    </source>
</evidence>
<dbReference type="PANTHER" id="PTHR42911:SF1">
    <property type="entry name" value="MODULATOR OF FTSH PROTEASE HFLC"/>
    <property type="match status" value="1"/>
</dbReference>
<comment type="function">
    <text evidence="6">HflC and HflK could regulate a protease.</text>
</comment>
<keyword evidence="5" id="KW-0472">Membrane</keyword>